<proteinExistence type="predicted"/>
<keyword evidence="1" id="KW-0812">Transmembrane</keyword>
<dbReference type="AlphaFoldDB" id="A0A382LPI2"/>
<sequence>MNDDTRAGVKTVWRQNSIYLVSLFVAFFGLINSYPSYWIVPR</sequence>
<accession>A0A382LPI2</accession>
<reference evidence="2" key="1">
    <citation type="submission" date="2018-05" db="EMBL/GenBank/DDBJ databases">
        <authorList>
            <person name="Lanie J.A."/>
            <person name="Ng W.-L."/>
            <person name="Kazmierczak K.M."/>
            <person name="Andrzejewski T.M."/>
            <person name="Davidsen T.M."/>
            <person name="Wayne K.J."/>
            <person name="Tettelin H."/>
            <person name="Glass J.I."/>
            <person name="Rusch D."/>
            <person name="Podicherti R."/>
            <person name="Tsui H.-C.T."/>
            <person name="Winkler M.E."/>
        </authorList>
    </citation>
    <scope>NUCLEOTIDE SEQUENCE</scope>
</reference>
<gene>
    <name evidence="2" type="ORF">METZ01_LOCUS291473</name>
</gene>
<dbReference type="EMBL" id="UINC01088420">
    <property type="protein sequence ID" value="SVC38619.1"/>
    <property type="molecule type" value="Genomic_DNA"/>
</dbReference>
<organism evidence="2">
    <name type="scientific">marine metagenome</name>
    <dbReference type="NCBI Taxonomy" id="408172"/>
    <lineage>
        <taxon>unclassified sequences</taxon>
        <taxon>metagenomes</taxon>
        <taxon>ecological metagenomes</taxon>
    </lineage>
</organism>
<feature type="non-terminal residue" evidence="2">
    <location>
        <position position="42"/>
    </location>
</feature>
<name>A0A382LPI2_9ZZZZ</name>
<feature type="transmembrane region" description="Helical" evidence="1">
    <location>
        <begin position="18"/>
        <end position="40"/>
    </location>
</feature>
<evidence type="ECO:0000256" key="1">
    <source>
        <dbReference type="SAM" id="Phobius"/>
    </source>
</evidence>
<keyword evidence="1" id="KW-0472">Membrane</keyword>
<keyword evidence="1" id="KW-1133">Transmembrane helix</keyword>
<evidence type="ECO:0000313" key="2">
    <source>
        <dbReference type="EMBL" id="SVC38619.1"/>
    </source>
</evidence>
<protein>
    <submittedName>
        <fullName evidence="2">Uncharacterized protein</fullName>
    </submittedName>
</protein>